<organism evidence="3 4">
    <name type="scientific">Rhodococcus pyridinivorans KG-16</name>
    <dbReference type="NCBI Taxonomy" id="1441730"/>
    <lineage>
        <taxon>Bacteria</taxon>
        <taxon>Bacillati</taxon>
        <taxon>Actinomycetota</taxon>
        <taxon>Actinomycetes</taxon>
        <taxon>Mycobacteriales</taxon>
        <taxon>Nocardiaceae</taxon>
        <taxon>Rhodococcus</taxon>
    </lineage>
</organism>
<name>A0A0V9UHU7_9NOCA</name>
<accession>A0A0V9UHU7</accession>
<dbReference type="EMBL" id="AZXY01000008">
    <property type="protein sequence ID" value="KSZ57586.1"/>
    <property type="molecule type" value="Genomic_DNA"/>
</dbReference>
<reference evidence="3 4" key="2">
    <citation type="journal article" date="2016" name="Genome Announc.">
        <title>Draft Genome Sequence of a Versatile Hydrocarbon-Degrading Bacterium, Rhodococcus pyridinivorans Strain KG-16, Collected from Oil Fields in India.</title>
        <authorList>
            <person name="Aggarwal R.K."/>
            <person name="Dawar C."/>
            <person name="Phanindranath R."/>
            <person name="Mutnuri L."/>
            <person name="Dayal A.M."/>
        </authorList>
    </citation>
    <scope>NUCLEOTIDE SEQUENCE [LARGE SCALE GENOMIC DNA]</scope>
    <source>
        <strain evidence="3 4">KG-16</strain>
    </source>
</reference>
<sequence length="92" mass="10675">MKPKKILASVFLSTALVLTPAGVASASPVVDTSPGVVAVNHDHRGYDKHHDNDHWKDRDHGKHHNRDWDRRWDNPWRPDCFWFGPWLVCSPW</sequence>
<evidence type="ECO:0000313" key="4">
    <source>
        <dbReference type="Proteomes" id="UP000053060"/>
    </source>
</evidence>
<feature type="region of interest" description="Disordered" evidence="1">
    <location>
        <begin position="42"/>
        <end position="68"/>
    </location>
</feature>
<feature type="signal peptide" evidence="2">
    <location>
        <begin position="1"/>
        <end position="26"/>
    </location>
</feature>
<dbReference type="RefSeq" id="WP_060652831.1">
    <property type="nucleotide sequence ID" value="NZ_AZXY01000008.1"/>
</dbReference>
<feature type="chain" id="PRO_5006898432" evidence="2">
    <location>
        <begin position="27"/>
        <end position="92"/>
    </location>
</feature>
<dbReference type="Proteomes" id="UP000053060">
    <property type="component" value="Unassembled WGS sequence"/>
</dbReference>
<proteinExistence type="predicted"/>
<reference evidence="4" key="1">
    <citation type="submission" date="2015-01" db="EMBL/GenBank/DDBJ databases">
        <title>Draft genome sequence of Rhodococcus pyridinivorans strain KG-16, a hydrocarbon-degrading bacterium.</title>
        <authorList>
            <person name="Aggarwal R.K."/>
            <person name="Dawar C."/>
        </authorList>
    </citation>
    <scope>NUCLEOTIDE SEQUENCE [LARGE SCALE GENOMIC DNA]</scope>
    <source>
        <strain evidence="4">KG-16</strain>
    </source>
</reference>
<keyword evidence="2" id="KW-0732">Signal</keyword>
<evidence type="ECO:0000313" key="3">
    <source>
        <dbReference type="EMBL" id="KSZ57586.1"/>
    </source>
</evidence>
<dbReference type="PATRIC" id="fig|1441730.3.peg.3454"/>
<evidence type="ECO:0000256" key="1">
    <source>
        <dbReference type="SAM" id="MobiDB-lite"/>
    </source>
</evidence>
<dbReference type="AlphaFoldDB" id="A0A0V9UHU7"/>
<protein>
    <submittedName>
        <fullName evidence="3">Uncharacterized protein</fullName>
    </submittedName>
</protein>
<comment type="caution">
    <text evidence="3">The sequence shown here is derived from an EMBL/GenBank/DDBJ whole genome shotgun (WGS) entry which is preliminary data.</text>
</comment>
<evidence type="ECO:0000256" key="2">
    <source>
        <dbReference type="SAM" id="SignalP"/>
    </source>
</evidence>
<gene>
    <name evidence="3" type="ORF">Z045_16580</name>
</gene>